<sequence>MIMDRSWINSRRTSVEYENGVQEFLEFAQKNLPDSNNKFYCPCVKCINLRRLHVELIREHLICDGFCKSYTKWIRHGESVEMPSMSSHREEVRGDTYDHMDDMIRDFGVESFARAHVYDKLCADAEVPLYPGCTKFTRLTTVLRLFNIKATNGWTDKSFTELLQLLKDMLPEGNTLPDRNYEAKKILCPMGMEYKKIHACPNDCILYRKEYEDLHKCPTCGVSRYKVKSDECDSDVVTTKGSPAKVLWYLPIIPRLKRLFANANDAKKLRWHAEERKCDGMIRHPADALQWKNIDKLFPDFGNEPRNLRLGLASDGMNPFGNLSSQHSSWPVMLIIYNLSPWLCMKRKYVMLSLLISGPKQPGNDIDVYLAPLVEDLRMLWDVGVDVFDSSCKEYFKMRAMLFCTINDFPAYGNLSGYSNKGHKACPICAEDTC</sequence>
<gene>
    <name evidence="2" type="ORF">CEPIT_LOCUS26009</name>
</gene>
<comment type="caution">
    <text evidence="2">The sequence shown here is derived from an EMBL/GenBank/DDBJ whole genome shotgun (WGS) entry which is preliminary data.</text>
</comment>
<dbReference type="PANTHER" id="PTHR10775:SF179">
    <property type="entry name" value="TRANSPOSON, EN_SPM-LIKE, TRANSPOSASE-ASSOCIATED DOMAIN PROTEIN"/>
    <property type="match status" value="1"/>
</dbReference>
<dbReference type="AlphaFoldDB" id="A0AAV0EPK1"/>
<dbReference type="Pfam" id="PF02992">
    <property type="entry name" value="Transposase_21"/>
    <property type="match status" value="1"/>
</dbReference>
<dbReference type="PANTHER" id="PTHR10775">
    <property type="entry name" value="OS08G0208400 PROTEIN"/>
    <property type="match status" value="1"/>
</dbReference>
<name>A0AAV0EPK1_9ASTE</name>
<keyword evidence="3" id="KW-1185">Reference proteome</keyword>
<evidence type="ECO:0000313" key="2">
    <source>
        <dbReference type="EMBL" id="CAH9124473.1"/>
    </source>
</evidence>
<dbReference type="EMBL" id="CAMAPF010000934">
    <property type="protein sequence ID" value="CAH9124473.1"/>
    <property type="molecule type" value="Genomic_DNA"/>
</dbReference>
<dbReference type="Pfam" id="PF13963">
    <property type="entry name" value="Transpos_assoc"/>
    <property type="match status" value="1"/>
</dbReference>
<dbReference type="Proteomes" id="UP001152523">
    <property type="component" value="Unassembled WGS sequence"/>
</dbReference>
<reference evidence="2" key="1">
    <citation type="submission" date="2022-07" db="EMBL/GenBank/DDBJ databases">
        <authorList>
            <person name="Macas J."/>
            <person name="Novak P."/>
            <person name="Neumann P."/>
        </authorList>
    </citation>
    <scope>NUCLEOTIDE SEQUENCE</scope>
</reference>
<organism evidence="2 3">
    <name type="scientific">Cuscuta epithymum</name>
    <dbReference type="NCBI Taxonomy" id="186058"/>
    <lineage>
        <taxon>Eukaryota</taxon>
        <taxon>Viridiplantae</taxon>
        <taxon>Streptophyta</taxon>
        <taxon>Embryophyta</taxon>
        <taxon>Tracheophyta</taxon>
        <taxon>Spermatophyta</taxon>
        <taxon>Magnoliopsida</taxon>
        <taxon>eudicotyledons</taxon>
        <taxon>Gunneridae</taxon>
        <taxon>Pentapetalae</taxon>
        <taxon>asterids</taxon>
        <taxon>lamiids</taxon>
        <taxon>Solanales</taxon>
        <taxon>Convolvulaceae</taxon>
        <taxon>Cuscuteae</taxon>
        <taxon>Cuscuta</taxon>
        <taxon>Cuscuta subgen. Cuscuta</taxon>
    </lineage>
</organism>
<feature type="domain" description="Transposase-associated" evidence="1">
    <location>
        <begin position="5"/>
        <end position="78"/>
    </location>
</feature>
<accession>A0AAV0EPK1</accession>
<evidence type="ECO:0000313" key="3">
    <source>
        <dbReference type="Proteomes" id="UP001152523"/>
    </source>
</evidence>
<dbReference type="InterPro" id="IPR029480">
    <property type="entry name" value="Transpos_assoc"/>
</dbReference>
<proteinExistence type="predicted"/>
<protein>
    <recommendedName>
        <fullName evidence="1">Transposase-associated domain-containing protein</fullName>
    </recommendedName>
</protein>
<evidence type="ECO:0000259" key="1">
    <source>
        <dbReference type="Pfam" id="PF13963"/>
    </source>
</evidence>
<dbReference type="InterPro" id="IPR004242">
    <property type="entry name" value="Transposase_21"/>
</dbReference>